<feature type="domain" description="HTH lysR-type" evidence="5">
    <location>
        <begin position="4"/>
        <end position="61"/>
    </location>
</feature>
<dbReference type="CDD" id="cd08440">
    <property type="entry name" value="PBP2_LTTR_like_4"/>
    <property type="match status" value="1"/>
</dbReference>
<protein>
    <submittedName>
        <fullName evidence="6">LysR substrate-binding domain-containing protein</fullName>
    </submittedName>
</protein>
<dbReference type="Gene3D" id="3.40.190.290">
    <property type="match status" value="1"/>
</dbReference>
<gene>
    <name evidence="6" type="ORF">M9978_05450</name>
</gene>
<dbReference type="RefSeq" id="WP_254291968.1">
    <property type="nucleotide sequence ID" value="NZ_JAMLDX010000003.1"/>
</dbReference>
<dbReference type="Gene3D" id="1.10.10.10">
    <property type="entry name" value="Winged helix-like DNA-binding domain superfamily/Winged helix DNA-binding domain"/>
    <property type="match status" value="1"/>
</dbReference>
<dbReference type="GO" id="GO:0003700">
    <property type="term" value="F:DNA-binding transcription factor activity"/>
    <property type="evidence" value="ECO:0007669"/>
    <property type="project" value="InterPro"/>
</dbReference>
<proteinExistence type="inferred from homology"/>
<accession>A0A9X2HH76</accession>
<evidence type="ECO:0000259" key="5">
    <source>
        <dbReference type="PROSITE" id="PS50931"/>
    </source>
</evidence>
<keyword evidence="7" id="KW-1185">Reference proteome</keyword>
<dbReference type="PANTHER" id="PTHR30419">
    <property type="entry name" value="HTH-TYPE TRANSCRIPTIONAL REGULATOR YBHD"/>
    <property type="match status" value="1"/>
</dbReference>
<dbReference type="InterPro" id="IPR005119">
    <property type="entry name" value="LysR_subst-bd"/>
</dbReference>
<dbReference type="GO" id="GO:0005829">
    <property type="term" value="C:cytosol"/>
    <property type="evidence" value="ECO:0007669"/>
    <property type="project" value="TreeGrafter"/>
</dbReference>
<dbReference type="InterPro" id="IPR050950">
    <property type="entry name" value="HTH-type_LysR_regulators"/>
</dbReference>
<keyword evidence="3" id="KW-0238">DNA-binding</keyword>
<dbReference type="Proteomes" id="UP001139451">
    <property type="component" value="Unassembled WGS sequence"/>
</dbReference>
<dbReference type="PANTHER" id="PTHR30419:SF8">
    <property type="entry name" value="NITROGEN ASSIMILATION TRANSCRIPTIONAL ACTIVATOR-RELATED"/>
    <property type="match status" value="1"/>
</dbReference>
<dbReference type="FunFam" id="1.10.10.10:FF:000001">
    <property type="entry name" value="LysR family transcriptional regulator"/>
    <property type="match status" value="1"/>
</dbReference>
<dbReference type="InterPro" id="IPR036388">
    <property type="entry name" value="WH-like_DNA-bd_sf"/>
</dbReference>
<dbReference type="PROSITE" id="PS50931">
    <property type="entry name" value="HTH_LYSR"/>
    <property type="match status" value="1"/>
</dbReference>
<keyword evidence="2" id="KW-0805">Transcription regulation</keyword>
<name>A0A9X2HH76_9SPHN</name>
<reference evidence="6" key="1">
    <citation type="submission" date="2022-05" db="EMBL/GenBank/DDBJ databases">
        <title>Sphingomonas sp. strain MG17 Genome sequencing and assembly.</title>
        <authorList>
            <person name="Kim I."/>
        </authorList>
    </citation>
    <scope>NUCLEOTIDE SEQUENCE</scope>
    <source>
        <strain evidence="6">MG17</strain>
    </source>
</reference>
<evidence type="ECO:0000256" key="4">
    <source>
        <dbReference type="ARBA" id="ARBA00023163"/>
    </source>
</evidence>
<comment type="similarity">
    <text evidence="1">Belongs to the LysR transcriptional regulatory family.</text>
</comment>
<keyword evidence="4" id="KW-0804">Transcription</keyword>
<dbReference type="GO" id="GO:0003677">
    <property type="term" value="F:DNA binding"/>
    <property type="evidence" value="ECO:0007669"/>
    <property type="project" value="UniProtKB-KW"/>
</dbReference>
<dbReference type="AlphaFoldDB" id="A0A9X2HH76"/>
<dbReference type="Pfam" id="PF00126">
    <property type="entry name" value="HTH_1"/>
    <property type="match status" value="1"/>
</dbReference>
<comment type="caution">
    <text evidence="6">The sequence shown here is derived from an EMBL/GenBank/DDBJ whole genome shotgun (WGS) entry which is preliminary data.</text>
</comment>
<dbReference type="SUPFAM" id="SSF53850">
    <property type="entry name" value="Periplasmic binding protein-like II"/>
    <property type="match status" value="1"/>
</dbReference>
<dbReference type="EMBL" id="JAMLDX010000003">
    <property type="protein sequence ID" value="MCP3729872.1"/>
    <property type="molecule type" value="Genomic_DNA"/>
</dbReference>
<dbReference type="SUPFAM" id="SSF46785">
    <property type="entry name" value="Winged helix' DNA-binding domain"/>
    <property type="match status" value="1"/>
</dbReference>
<evidence type="ECO:0000313" key="6">
    <source>
        <dbReference type="EMBL" id="MCP3729872.1"/>
    </source>
</evidence>
<dbReference type="InterPro" id="IPR036390">
    <property type="entry name" value="WH_DNA-bd_sf"/>
</dbReference>
<evidence type="ECO:0000256" key="3">
    <source>
        <dbReference type="ARBA" id="ARBA00023125"/>
    </source>
</evidence>
<sequence>MSRLTLSQLSAFMKLAETSSFRDAANELGVSQPALSRTIQHIETRVGVRLFDRDTRTVTLTPAGEKLRPLAARLLGDYETVFRELQEFVEGRQGLIRIAALPSVASALLPSAIQSFQTRFPGVRVEIWEDVGELVHNVVRDRAADFGIAPPPDLSSDLRYQELLKDTIGLVCREDDPLAAVAEHQWSVFGDHRFIAMSEETGMSAMVENGLAEAGVVVERLFNCSAATTAAALIKSGQGICALTRLTMAEIGSPALVWRPLVDPVVARSIGIVRHKARSLSPAAQAFVRELERQARIIRTGETPAAPALGLVHNA</sequence>
<evidence type="ECO:0000256" key="2">
    <source>
        <dbReference type="ARBA" id="ARBA00023015"/>
    </source>
</evidence>
<dbReference type="PRINTS" id="PR00039">
    <property type="entry name" value="HTHLYSR"/>
</dbReference>
<evidence type="ECO:0000256" key="1">
    <source>
        <dbReference type="ARBA" id="ARBA00009437"/>
    </source>
</evidence>
<evidence type="ECO:0000313" key="7">
    <source>
        <dbReference type="Proteomes" id="UP001139451"/>
    </source>
</evidence>
<dbReference type="Pfam" id="PF03466">
    <property type="entry name" value="LysR_substrate"/>
    <property type="match status" value="1"/>
</dbReference>
<dbReference type="InterPro" id="IPR000847">
    <property type="entry name" value="LysR_HTH_N"/>
</dbReference>
<organism evidence="6 7">
    <name type="scientific">Sphingomonas tagetis</name>
    <dbReference type="NCBI Taxonomy" id="2949092"/>
    <lineage>
        <taxon>Bacteria</taxon>
        <taxon>Pseudomonadati</taxon>
        <taxon>Pseudomonadota</taxon>
        <taxon>Alphaproteobacteria</taxon>
        <taxon>Sphingomonadales</taxon>
        <taxon>Sphingomonadaceae</taxon>
        <taxon>Sphingomonas</taxon>
    </lineage>
</organism>